<sequence>MIHIDKNTALDLDVKLLVGSSVIIIMTRRDGSSQKICAVFVGEDAVRGTMIYLVCRYPVLKKGVWQGV</sequence>
<dbReference type="EMBL" id="QJKB01000001">
    <property type="protein sequence ID" value="PXX47742.1"/>
    <property type="molecule type" value="Genomic_DNA"/>
</dbReference>
<organism evidence="1 2">
    <name type="scientific">Undibacterium pigrum</name>
    <dbReference type="NCBI Taxonomy" id="401470"/>
    <lineage>
        <taxon>Bacteria</taxon>
        <taxon>Pseudomonadati</taxon>
        <taxon>Pseudomonadota</taxon>
        <taxon>Betaproteobacteria</taxon>
        <taxon>Burkholderiales</taxon>
        <taxon>Oxalobacteraceae</taxon>
        <taxon>Undibacterium</taxon>
    </lineage>
</organism>
<evidence type="ECO:0000313" key="2">
    <source>
        <dbReference type="Proteomes" id="UP000247792"/>
    </source>
</evidence>
<dbReference type="Proteomes" id="UP000247792">
    <property type="component" value="Unassembled WGS sequence"/>
</dbReference>
<reference evidence="1 2" key="1">
    <citation type="submission" date="2018-05" db="EMBL/GenBank/DDBJ databases">
        <title>Genomic Encyclopedia of Type Strains, Phase IV (KMG-IV): sequencing the most valuable type-strain genomes for metagenomic binning, comparative biology and taxonomic classification.</title>
        <authorList>
            <person name="Goeker M."/>
        </authorList>
    </citation>
    <scope>NUCLEOTIDE SEQUENCE [LARGE SCALE GENOMIC DNA]</scope>
    <source>
        <strain evidence="1 2">DSM 19792</strain>
    </source>
</reference>
<evidence type="ECO:0000313" key="1">
    <source>
        <dbReference type="EMBL" id="PXX47742.1"/>
    </source>
</evidence>
<dbReference type="AlphaFoldDB" id="A0A318JKT6"/>
<accession>A0A318JKT6</accession>
<proteinExistence type="predicted"/>
<name>A0A318JKT6_9BURK</name>
<comment type="caution">
    <text evidence="1">The sequence shown here is derived from an EMBL/GenBank/DDBJ whole genome shotgun (WGS) entry which is preliminary data.</text>
</comment>
<protein>
    <submittedName>
        <fullName evidence="1">Uncharacterized protein</fullName>
    </submittedName>
</protein>
<gene>
    <name evidence="1" type="ORF">DFR42_1011339</name>
</gene>
<keyword evidence="2" id="KW-1185">Reference proteome</keyword>